<reference evidence="1" key="1">
    <citation type="journal article" date="2014" name="Front. Microbiol.">
        <title>High frequency of phylogenetically diverse reductive dehalogenase-homologous genes in deep subseafloor sedimentary metagenomes.</title>
        <authorList>
            <person name="Kawai M."/>
            <person name="Futagami T."/>
            <person name="Toyoda A."/>
            <person name="Takaki Y."/>
            <person name="Nishi S."/>
            <person name="Hori S."/>
            <person name="Arai W."/>
            <person name="Tsubouchi T."/>
            <person name="Morono Y."/>
            <person name="Uchiyama I."/>
            <person name="Ito T."/>
            <person name="Fujiyama A."/>
            <person name="Inagaki F."/>
            <person name="Takami H."/>
        </authorList>
    </citation>
    <scope>NUCLEOTIDE SEQUENCE</scope>
    <source>
        <strain evidence="1">Expedition CK06-06</strain>
    </source>
</reference>
<dbReference type="EMBL" id="BART01037826">
    <property type="protein sequence ID" value="GAH11399.1"/>
    <property type="molecule type" value="Genomic_DNA"/>
</dbReference>
<organism evidence="1">
    <name type="scientific">marine sediment metagenome</name>
    <dbReference type="NCBI Taxonomy" id="412755"/>
    <lineage>
        <taxon>unclassified sequences</taxon>
        <taxon>metagenomes</taxon>
        <taxon>ecological metagenomes</taxon>
    </lineage>
</organism>
<name>X1E2J7_9ZZZZ</name>
<gene>
    <name evidence="1" type="ORF">S01H4_63077</name>
</gene>
<feature type="non-terminal residue" evidence="1">
    <location>
        <position position="1"/>
    </location>
</feature>
<evidence type="ECO:0000313" key="1">
    <source>
        <dbReference type="EMBL" id="GAH11399.1"/>
    </source>
</evidence>
<proteinExistence type="predicted"/>
<sequence>ARLEATHKAGSRYPVQSYLLFEPMQIPQFEELEKHLKP</sequence>
<dbReference type="AlphaFoldDB" id="X1E2J7"/>
<protein>
    <submittedName>
        <fullName evidence="1">Uncharacterized protein</fullName>
    </submittedName>
</protein>
<comment type="caution">
    <text evidence="1">The sequence shown here is derived from an EMBL/GenBank/DDBJ whole genome shotgun (WGS) entry which is preliminary data.</text>
</comment>
<accession>X1E2J7</accession>